<dbReference type="OrthoDB" id="103335at2"/>
<dbReference type="InterPro" id="IPR052392">
    <property type="entry name" value="Kelch-BTB_domain-containing"/>
</dbReference>
<evidence type="ECO:0000313" key="1">
    <source>
        <dbReference type="EMBL" id="PXV68971.1"/>
    </source>
</evidence>
<dbReference type="AlphaFoldDB" id="A0A2V3PVW6"/>
<sequence>MKIYLCVLFIMSLAFTGCDKKEYIYEEFEKPTIEILSTDIESKDVCEIELKINIGVGVTIKNAYLKVWDVTSDSTQSEDYKIELTQDREQIHKVIVKALKDKHDYKIRAILRSDNNEYVSSPKIIRFSDILIQNGINYINLYLGDNERDYFYVDEINKIGKNLKKGELFLFNIYYSKLPSQNTKTEIKLNGNIPIRTSIEYSGWMEDGEVSGIGYLPEDIVPGIYTIHVYMDEVEYILEYKIRILPGSSERFYIDPRPDKESYIGDITNYFVTDNKAYYIHNLIAPYTVLSFDLNTLKWKKMRDIPLNYSDQYFNIQPQRISSNNNHYFLFRMSTKGSYDYDSMTLWEYIEVNDSWSRITTYPGLGESGYIAFIVGDNIYMGGGVKNVYNEYGAFISQKSVTDFWIYNIKNKTWKRLGNVPYDSTGYDIYVNSTCVNGHDVFTFTHFRDLWKYNSQNDQWSKLETLRGGPYDRISSNLLYYKNKLYLVGGRTSKDNIGLRDVWEYDLNSNVWSLVDIQENVFGTTWGLDIPSFFFNDILYIGYGALMYDDKEFFYKVKTK</sequence>
<dbReference type="RefSeq" id="WP_110308943.1">
    <property type="nucleotide sequence ID" value="NZ_QICL01000001.1"/>
</dbReference>
<reference evidence="1 2" key="1">
    <citation type="submission" date="2018-03" db="EMBL/GenBank/DDBJ databases">
        <title>Genomic Encyclopedia of Archaeal and Bacterial Type Strains, Phase II (KMG-II): from individual species to whole genera.</title>
        <authorList>
            <person name="Goeker M."/>
        </authorList>
    </citation>
    <scope>NUCLEOTIDE SEQUENCE [LARGE SCALE GENOMIC DNA]</scope>
    <source>
        <strain evidence="1 2">DSM 100214</strain>
    </source>
</reference>
<dbReference type="InterPro" id="IPR006652">
    <property type="entry name" value="Kelch_1"/>
</dbReference>
<accession>A0A2V3PVW6</accession>
<dbReference type="EMBL" id="QICL01000001">
    <property type="protein sequence ID" value="PXV68971.1"/>
    <property type="molecule type" value="Genomic_DNA"/>
</dbReference>
<gene>
    <name evidence="1" type="ORF">CLV62_101237</name>
</gene>
<comment type="caution">
    <text evidence="1">The sequence shown here is derived from an EMBL/GenBank/DDBJ whole genome shotgun (WGS) entry which is preliminary data.</text>
</comment>
<proteinExistence type="predicted"/>
<dbReference type="PANTHER" id="PTHR46375:SF3">
    <property type="entry name" value="KELCH REPEAT AND BTB DOMAIN-CONTAINING PROTEIN 13"/>
    <property type="match status" value="1"/>
</dbReference>
<protein>
    <submittedName>
        <fullName evidence="1">Kelch motif protein</fullName>
    </submittedName>
</protein>
<evidence type="ECO:0000313" key="2">
    <source>
        <dbReference type="Proteomes" id="UP000247973"/>
    </source>
</evidence>
<dbReference type="PANTHER" id="PTHR46375">
    <property type="entry name" value="KELCH REPEAT AND BTB DOMAIN-CONTAINING PROTEIN 13-RELATED"/>
    <property type="match status" value="1"/>
</dbReference>
<dbReference type="SUPFAM" id="SSF117281">
    <property type="entry name" value="Kelch motif"/>
    <property type="match status" value="1"/>
</dbReference>
<dbReference type="PROSITE" id="PS51257">
    <property type="entry name" value="PROKAR_LIPOPROTEIN"/>
    <property type="match status" value="1"/>
</dbReference>
<dbReference type="Proteomes" id="UP000247973">
    <property type="component" value="Unassembled WGS sequence"/>
</dbReference>
<dbReference type="Gene3D" id="2.120.10.80">
    <property type="entry name" value="Kelch-type beta propeller"/>
    <property type="match status" value="1"/>
</dbReference>
<organism evidence="1 2">
    <name type="scientific">Dysgonomonas alginatilytica</name>
    <dbReference type="NCBI Taxonomy" id="1605892"/>
    <lineage>
        <taxon>Bacteria</taxon>
        <taxon>Pseudomonadati</taxon>
        <taxon>Bacteroidota</taxon>
        <taxon>Bacteroidia</taxon>
        <taxon>Bacteroidales</taxon>
        <taxon>Dysgonomonadaceae</taxon>
        <taxon>Dysgonomonas</taxon>
    </lineage>
</organism>
<name>A0A2V3PVW6_9BACT</name>
<dbReference type="Pfam" id="PF01344">
    <property type="entry name" value="Kelch_1"/>
    <property type="match status" value="1"/>
</dbReference>
<dbReference type="InterPro" id="IPR015915">
    <property type="entry name" value="Kelch-typ_b-propeller"/>
</dbReference>
<keyword evidence="2" id="KW-1185">Reference proteome</keyword>